<dbReference type="Proteomes" id="UP000250831">
    <property type="component" value="Unassembled WGS sequence"/>
</dbReference>
<dbReference type="Pfam" id="PF13715">
    <property type="entry name" value="CarbopepD_reg_2"/>
    <property type="match status" value="1"/>
</dbReference>
<dbReference type="InterPro" id="IPR037066">
    <property type="entry name" value="Plug_dom_sf"/>
</dbReference>
<protein>
    <submittedName>
        <fullName evidence="4">SusC/RagA family TonB-linked outer membrane protein</fullName>
    </submittedName>
</protein>
<dbReference type="EMBL" id="QCXX01000002">
    <property type="protein sequence ID" value="PUV25371.1"/>
    <property type="molecule type" value="Genomic_DNA"/>
</dbReference>
<dbReference type="AlphaFoldDB" id="A0A363NXI8"/>
<dbReference type="SUPFAM" id="SSF49464">
    <property type="entry name" value="Carboxypeptidase regulatory domain-like"/>
    <property type="match status" value="1"/>
</dbReference>
<dbReference type="Pfam" id="PF07715">
    <property type="entry name" value="Plug"/>
    <property type="match status" value="1"/>
</dbReference>
<feature type="signal peptide" evidence="2">
    <location>
        <begin position="1"/>
        <end position="19"/>
    </location>
</feature>
<comment type="similarity">
    <text evidence="1">Belongs to the TonB-dependent receptor family.</text>
</comment>
<keyword evidence="1" id="KW-0813">Transport</keyword>
<dbReference type="InterPro" id="IPR023996">
    <property type="entry name" value="TonB-dep_OMP_SusC/RagA"/>
</dbReference>
<keyword evidence="5" id="KW-1185">Reference proteome</keyword>
<dbReference type="OrthoDB" id="9768177at2"/>
<feature type="chain" id="PRO_5017024572" evidence="2">
    <location>
        <begin position="20"/>
        <end position="1035"/>
    </location>
</feature>
<evidence type="ECO:0000313" key="5">
    <source>
        <dbReference type="Proteomes" id="UP000250831"/>
    </source>
</evidence>
<accession>A0A363NXI8</accession>
<comment type="subcellular location">
    <subcellularLocation>
        <location evidence="1">Cell outer membrane</location>
        <topology evidence="1">Multi-pass membrane protein</topology>
    </subcellularLocation>
</comment>
<dbReference type="GO" id="GO:0009279">
    <property type="term" value="C:cell outer membrane"/>
    <property type="evidence" value="ECO:0007669"/>
    <property type="project" value="UniProtKB-SubCell"/>
</dbReference>
<evidence type="ECO:0000256" key="2">
    <source>
        <dbReference type="SAM" id="SignalP"/>
    </source>
</evidence>
<evidence type="ECO:0000313" key="4">
    <source>
        <dbReference type="EMBL" id="PUV25371.1"/>
    </source>
</evidence>
<gene>
    <name evidence="4" type="ORF">DCO56_07455</name>
</gene>
<dbReference type="Gene3D" id="2.170.130.10">
    <property type="entry name" value="TonB-dependent receptor, plug domain"/>
    <property type="match status" value="1"/>
</dbReference>
<keyword evidence="1" id="KW-1134">Transmembrane beta strand</keyword>
<dbReference type="PROSITE" id="PS52016">
    <property type="entry name" value="TONB_DEPENDENT_REC_3"/>
    <property type="match status" value="1"/>
</dbReference>
<dbReference type="FunFam" id="2.170.130.10:FF:000008">
    <property type="entry name" value="SusC/RagA family TonB-linked outer membrane protein"/>
    <property type="match status" value="1"/>
</dbReference>
<reference evidence="4 5" key="1">
    <citation type="submission" date="2018-04" db="EMBL/GenBank/DDBJ databases">
        <title>Sphingobacterium sp. M46 Genome.</title>
        <authorList>
            <person name="Cheng J."/>
            <person name="Li Y."/>
        </authorList>
    </citation>
    <scope>NUCLEOTIDE SEQUENCE [LARGE SCALE GENOMIC DNA]</scope>
    <source>
        <strain evidence="4 5">M46</strain>
    </source>
</reference>
<keyword evidence="1" id="KW-0472">Membrane</keyword>
<dbReference type="Gene3D" id="2.60.40.1120">
    <property type="entry name" value="Carboxypeptidase-like, regulatory domain"/>
    <property type="match status" value="1"/>
</dbReference>
<keyword evidence="1" id="KW-0812">Transmembrane</keyword>
<keyword evidence="1" id="KW-0998">Cell outer membrane</keyword>
<dbReference type="InterPro" id="IPR008969">
    <property type="entry name" value="CarboxyPept-like_regulatory"/>
</dbReference>
<organism evidence="4 5">
    <name type="scientific">Sphingobacterium athyrii</name>
    <dbReference type="NCBI Taxonomy" id="2152717"/>
    <lineage>
        <taxon>Bacteria</taxon>
        <taxon>Pseudomonadati</taxon>
        <taxon>Bacteroidota</taxon>
        <taxon>Sphingobacteriia</taxon>
        <taxon>Sphingobacteriales</taxon>
        <taxon>Sphingobacteriaceae</taxon>
        <taxon>Sphingobacterium</taxon>
    </lineage>
</organism>
<comment type="caution">
    <text evidence="4">The sequence shown here is derived from an EMBL/GenBank/DDBJ whole genome shotgun (WGS) entry which is preliminary data.</text>
</comment>
<dbReference type="InterPro" id="IPR039426">
    <property type="entry name" value="TonB-dep_rcpt-like"/>
</dbReference>
<keyword evidence="2" id="KW-0732">Signal</keyword>
<feature type="domain" description="TonB-dependent receptor plug" evidence="3">
    <location>
        <begin position="112"/>
        <end position="217"/>
    </location>
</feature>
<dbReference type="NCBIfam" id="TIGR04057">
    <property type="entry name" value="SusC_RagA_signa"/>
    <property type="match status" value="1"/>
</dbReference>
<evidence type="ECO:0000259" key="3">
    <source>
        <dbReference type="Pfam" id="PF07715"/>
    </source>
</evidence>
<dbReference type="SUPFAM" id="SSF56935">
    <property type="entry name" value="Porins"/>
    <property type="match status" value="1"/>
</dbReference>
<dbReference type="InterPro" id="IPR012910">
    <property type="entry name" value="Plug_dom"/>
</dbReference>
<sequence>MRNLSALFLTSMVVSVAYGQTSIQGVVKDGSSMVSMPGVTISIKGKTVSTKTDATGKFQINAAPTDSLVFNFLGYRKQTVYIGNQTQLNVFLENENKALEEVVVIGYGTQKKADLTGSISSLKSSDITKQPAMSAMQSIQGKAAGLNIIANEAPGSSPNVIIRGLGTALGGRNPLYIVDGIAQTDINNINPSDIESMDVLKDASSASIYGLRAANGVIIVTTKKGKAGSVNINYESYAGLKKILNRVKMANASQFAQYANEYWSSTGEKYSLKKEQTYDTDWYDELLKTGSVFNNSVNISGGTEKIDYFVSANNFTENGILDGSKFVRNTLRNNNVYKFLDNRLKFSQNLNLTLTNATPKPFSAFNTAYRQAPIMPVRYDNGRYGTGYYNQTTGLGGITGKSGDIIAKLNDEGNPLYEVLRQNERTNTLRLQGSFEGEFKITDYLKVNSRIGGNKFYSKQRIFTDIKDRWLNANPQKTAEDFASSKAASPDDIQFANNSLNYVDLEQFRWSWENFLTFNKSFEKHHIEAVLGMSREKYDINSMTSMTGYDVPEKEQYWNINLANNTPGADYDRIALQTYYTPRALASYFGRVQYNYDSRYYLTATLRRDGSSVFRNTGKYWGTFPSVGLGWTVTNEDFMKDVSWINLLKVRGNWGKLGNQDIPLNVSTILQSPESSNYNYVFGPEQTMVFGSAYGTPAKNLSWEVTEETGAGLDFAFLNNQLSGSIDYYHKMNTNAILLVTPTFTSAYEEKFYDHGAKILNQGVEFALNWNKSISPDFSYTVGVNYSYNKNTVKEVKAAYDGDQGGSLNNGELTKQLRVGQPIYGWWMYETNGVFQNAEDVKNYPSNGPARPGYLKFKDQNNDGIIDSRDRIFFGSFLPSSTYGINLGINYKAIDFNLSGYGVSGNKIYNGLRSARMNAGQNVDLETFENRWTPDNHTNAHPGADRSYLPSNYYLESGSYFRINNITLGYTFNNLYSSKSKLRLYVTAQNPFMFTNYSGFSPELAGDGSPNLTSGIELSAYPTTRNFLFGLNMQF</sequence>
<dbReference type="RefSeq" id="WP_108633131.1">
    <property type="nucleotide sequence ID" value="NZ_QCXX01000002.1"/>
</dbReference>
<evidence type="ECO:0000256" key="1">
    <source>
        <dbReference type="PROSITE-ProRule" id="PRU01360"/>
    </source>
</evidence>
<dbReference type="NCBIfam" id="TIGR04056">
    <property type="entry name" value="OMP_RagA_SusC"/>
    <property type="match status" value="1"/>
</dbReference>
<name>A0A363NXI8_9SPHI</name>
<dbReference type="InterPro" id="IPR023997">
    <property type="entry name" value="TonB-dep_OMP_SusC/RagA_CS"/>
</dbReference>
<dbReference type="InterPro" id="IPR018247">
    <property type="entry name" value="EF_Hand_1_Ca_BS"/>
</dbReference>
<proteinExistence type="inferred from homology"/>
<dbReference type="PROSITE" id="PS00018">
    <property type="entry name" value="EF_HAND_1"/>
    <property type="match status" value="1"/>
</dbReference>